<dbReference type="InterPro" id="IPR047217">
    <property type="entry name" value="S49_SppA_67K_type_N"/>
</dbReference>
<comment type="caution">
    <text evidence="9">The sequence shown here is derived from an EMBL/GenBank/DDBJ whole genome shotgun (WGS) entry which is preliminary data.</text>
</comment>
<comment type="subcellular location">
    <subcellularLocation>
        <location evidence="1">Membrane</location>
    </subcellularLocation>
</comment>
<evidence type="ECO:0000313" key="9">
    <source>
        <dbReference type="EMBL" id="RFM22867.1"/>
    </source>
</evidence>
<evidence type="ECO:0000256" key="1">
    <source>
        <dbReference type="ARBA" id="ARBA00004370"/>
    </source>
</evidence>
<dbReference type="InterPro" id="IPR002142">
    <property type="entry name" value="Peptidase_S49"/>
</dbReference>
<keyword evidence="5" id="KW-0720">Serine protease</keyword>
<dbReference type="EMBL" id="PHFL01000072">
    <property type="protein sequence ID" value="RFM22867.1"/>
    <property type="molecule type" value="Genomic_DNA"/>
</dbReference>
<dbReference type="GO" id="GO:0008236">
    <property type="term" value="F:serine-type peptidase activity"/>
    <property type="evidence" value="ECO:0007669"/>
    <property type="project" value="UniProtKB-KW"/>
</dbReference>
<evidence type="ECO:0000256" key="6">
    <source>
        <dbReference type="ARBA" id="ARBA00023136"/>
    </source>
</evidence>
<dbReference type="GO" id="GO:0006465">
    <property type="term" value="P:signal peptide processing"/>
    <property type="evidence" value="ECO:0007669"/>
    <property type="project" value="InterPro"/>
</dbReference>
<dbReference type="InterPro" id="IPR004635">
    <property type="entry name" value="Pept_S49_SppA"/>
</dbReference>
<evidence type="ECO:0000256" key="2">
    <source>
        <dbReference type="ARBA" id="ARBA00008683"/>
    </source>
</evidence>
<dbReference type="InterPro" id="IPR029045">
    <property type="entry name" value="ClpP/crotonase-like_dom_sf"/>
</dbReference>
<evidence type="ECO:0000256" key="4">
    <source>
        <dbReference type="ARBA" id="ARBA00022801"/>
    </source>
</evidence>
<evidence type="ECO:0000313" key="10">
    <source>
        <dbReference type="Proteomes" id="UP000266389"/>
    </source>
</evidence>
<dbReference type="Gene3D" id="6.20.330.10">
    <property type="match status" value="1"/>
</dbReference>
<dbReference type="CDD" id="cd07018">
    <property type="entry name" value="S49_SppA_67K_type"/>
    <property type="match status" value="1"/>
</dbReference>
<dbReference type="PANTHER" id="PTHR33209:SF1">
    <property type="entry name" value="PEPTIDASE S49 DOMAIN-CONTAINING PROTEIN"/>
    <property type="match status" value="1"/>
</dbReference>
<reference evidence="9 10" key="1">
    <citation type="journal article" date="2011" name="ISME J.">
        <title>Community ecology of hot spring cyanobacterial mats: predominant populations and their functional potential.</title>
        <authorList>
            <person name="Klatt C.G."/>
            <person name="Wood J.M."/>
            <person name="Rusch D.B."/>
            <person name="Bateson M.M."/>
            <person name="Hamamura N."/>
            <person name="Heidelberg J.F."/>
            <person name="Grossman A.R."/>
            <person name="Bhaya D."/>
            <person name="Cohan F.M."/>
            <person name="Kuhl M."/>
            <person name="Bryant D.A."/>
            <person name="Ward D.M."/>
        </authorList>
    </citation>
    <scope>NUCLEOTIDE SEQUENCE [LARGE SCALE GENOMIC DNA]</scope>
    <source>
        <strain evidence="9">OS</strain>
    </source>
</reference>
<feature type="active site" description="Proton donor/acceptor" evidence="7">
    <location>
        <position position="185"/>
    </location>
</feature>
<evidence type="ECO:0000256" key="3">
    <source>
        <dbReference type="ARBA" id="ARBA00022670"/>
    </source>
</evidence>
<feature type="active site" description="Nucleophile" evidence="7">
    <location>
        <position position="379"/>
    </location>
</feature>
<dbReference type="Gene3D" id="3.90.226.10">
    <property type="entry name" value="2-enoyl-CoA Hydratase, Chain A, domain 1"/>
    <property type="match status" value="3"/>
</dbReference>
<dbReference type="PIRSF" id="PIRSF001217">
    <property type="entry name" value="Protease_4_SppA"/>
    <property type="match status" value="1"/>
</dbReference>
<sequence>MSEQRSKRGSRRLLIIFLVLLGLLGVLTVIRALQTKSTIPKEAVLMMSLSGNLPERVFIDAPSFFAGQRPVLTFQSALRALNRAKEDNRIKLIVMEISNLSAAFSKLAELREAVEEVRKAGKDVWAYLKGGGDKEYYMAAACSKIYVEPYSFYLIDGLSLENLYFKTTLEKIGIEVEAIRRGKYKSAVEPLIRDSQSEADREQDEALLDAFDKAYIEAICKGRNLSEAQVRQLINDVAYFSEKQCVDFKLADSIAYMDDLKEQLKARFAAKSDKEVFCSLSDYEAEEDRKGEKIAVVYVQGGIIDGKSVLRPDGNDNVGDRDITKALREIQEDETIKAVILRIDSPGGSVTASEKMSQAIVKTKAKKPVLVSMSGVAASGGYWISAEVEKILAHPLTITGSIGIFAIKPNLKKLQNEIGLKREVLLRGKFADSFNLFEKLSPEAYQKVDALIGEGYQRFLEHVAEGRKMKPEQVDSIAQGRVWIGQAAKSIGLVDELGGFNRAVAVAKELAKLDQNSRVRLVEYPKRTTFFDALFGEDDDEESAWAKLYRQLKNSIKGEIWTEILGQSELTESAKRQIRYLENMLNANFKLWAQMSREIVIK</sequence>
<accession>A0A395LVX7</accession>
<evidence type="ECO:0000256" key="7">
    <source>
        <dbReference type="PIRSR" id="PIRSR001217-1"/>
    </source>
</evidence>
<keyword evidence="4" id="KW-0378">Hydrolase</keyword>
<dbReference type="PANTHER" id="PTHR33209">
    <property type="entry name" value="PROTEASE 4"/>
    <property type="match status" value="1"/>
</dbReference>
<name>A0A395LVX7_9BACT</name>
<feature type="domain" description="Peptidase S49" evidence="8">
    <location>
        <begin position="363"/>
        <end position="513"/>
    </location>
</feature>
<proteinExistence type="inferred from homology"/>
<gene>
    <name evidence="9" type="primary">sppA</name>
    <name evidence="9" type="ORF">D0433_13685</name>
</gene>
<dbReference type="AlphaFoldDB" id="A0A395LVX7"/>
<protein>
    <submittedName>
        <fullName evidence="9">Signal peptide peptidase SppA</fullName>
    </submittedName>
</protein>
<dbReference type="InterPro" id="IPR047272">
    <property type="entry name" value="S49_SppA_C"/>
</dbReference>
<organism evidence="9 10">
    <name type="scientific">Candidatus Thermochlorobacter aerophilus</name>
    <dbReference type="NCBI Taxonomy" id="1868324"/>
    <lineage>
        <taxon>Bacteria</taxon>
        <taxon>Pseudomonadati</taxon>
        <taxon>Chlorobiota</taxon>
        <taxon>Chlorobiia</taxon>
        <taxon>Chlorobiales</taxon>
        <taxon>Candidatus Thermochlorobacteriaceae</taxon>
        <taxon>Candidatus Thermochlorobacter</taxon>
    </lineage>
</organism>
<comment type="similarity">
    <text evidence="2">Belongs to the peptidase S49 family.</text>
</comment>
<dbReference type="NCBIfam" id="TIGR00706">
    <property type="entry name" value="SppA_dom"/>
    <property type="match status" value="1"/>
</dbReference>
<dbReference type="CDD" id="cd07023">
    <property type="entry name" value="S49_Sppa_N_C"/>
    <property type="match status" value="1"/>
</dbReference>
<feature type="domain" description="Peptidase S49" evidence="8">
    <location>
        <begin position="118"/>
        <end position="266"/>
    </location>
</feature>
<dbReference type="InterPro" id="IPR004634">
    <property type="entry name" value="Pept_S49_pIV"/>
</dbReference>
<keyword evidence="6" id="KW-0472">Membrane</keyword>
<dbReference type="NCBIfam" id="TIGR00705">
    <property type="entry name" value="SppA_67K"/>
    <property type="match status" value="1"/>
</dbReference>
<evidence type="ECO:0000259" key="8">
    <source>
        <dbReference type="Pfam" id="PF01343"/>
    </source>
</evidence>
<evidence type="ECO:0000256" key="5">
    <source>
        <dbReference type="ARBA" id="ARBA00022825"/>
    </source>
</evidence>
<keyword evidence="3" id="KW-0645">Protease</keyword>
<dbReference type="SUPFAM" id="SSF52096">
    <property type="entry name" value="ClpP/crotonase"/>
    <property type="match status" value="2"/>
</dbReference>
<dbReference type="Proteomes" id="UP000266389">
    <property type="component" value="Unassembled WGS sequence"/>
</dbReference>
<dbReference type="GO" id="GO:0016020">
    <property type="term" value="C:membrane"/>
    <property type="evidence" value="ECO:0007669"/>
    <property type="project" value="UniProtKB-SubCell"/>
</dbReference>
<dbReference type="Pfam" id="PF01343">
    <property type="entry name" value="Peptidase_S49"/>
    <property type="match status" value="2"/>
</dbReference>